<evidence type="ECO:0000313" key="3">
    <source>
        <dbReference type="EMBL" id="MDT0276134.1"/>
    </source>
</evidence>
<organism evidence="3 4">
    <name type="scientific">Blastococcus goldschmidtiae</name>
    <dbReference type="NCBI Taxonomy" id="3075546"/>
    <lineage>
        <taxon>Bacteria</taxon>
        <taxon>Bacillati</taxon>
        <taxon>Actinomycetota</taxon>
        <taxon>Actinomycetes</taxon>
        <taxon>Geodermatophilales</taxon>
        <taxon>Geodermatophilaceae</taxon>
        <taxon>Blastococcus</taxon>
    </lineage>
</organism>
<evidence type="ECO:0000256" key="2">
    <source>
        <dbReference type="SAM" id="Phobius"/>
    </source>
</evidence>
<sequence length="244" mass="27554">MAVDSIGDAGQLALYTFVAAIVGSVLWNMGIAKLNRALTTLNGHPDWPAFIDQAKQAVRDYEQYKVVTYKGTTAGGRSPFDADHTVPSTRWGAYLHERVDERERKAAEMSFRVTLAVALVPIAIALGVEGGRMWWWFVAAVPFVWLDVALIKYTTLRTVRRYETEDLQSELESKKTSLGFAEKPGRYEHLEEEQRAHYEAQRLKQVEGLRADIDEIEARLQRLNEEAARRLSRLFALLEGEAAG</sequence>
<dbReference type="RefSeq" id="WP_311344953.1">
    <property type="nucleotide sequence ID" value="NZ_JAVREI010000005.1"/>
</dbReference>
<evidence type="ECO:0000313" key="4">
    <source>
        <dbReference type="Proteomes" id="UP001183222"/>
    </source>
</evidence>
<keyword evidence="4" id="KW-1185">Reference proteome</keyword>
<reference evidence="4" key="1">
    <citation type="submission" date="2023-07" db="EMBL/GenBank/DDBJ databases">
        <title>30 novel species of actinomycetes from the DSMZ collection.</title>
        <authorList>
            <person name="Nouioui I."/>
        </authorList>
    </citation>
    <scope>NUCLEOTIDE SEQUENCE [LARGE SCALE GENOMIC DNA]</scope>
    <source>
        <strain evidence="4">DSM 46792</strain>
    </source>
</reference>
<feature type="transmembrane region" description="Helical" evidence="2">
    <location>
        <begin position="134"/>
        <end position="151"/>
    </location>
</feature>
<keyword evidence="1" id="KW-0175">Coiled coil</keyword>
<evidence type="ECO:0000256" key="1">
    <source>
        <dbReference type="SAM" id="Coils"/>
    </source>
</evidence>
<feature type="transmembrane region" description="Helical" evidence="2">
    <location>
        <begin position="12"/>
        <end position="31"/>
    </location>
</feature>
<dbReference type="Proteomes" id="UP001183222">
    <property type="component" value="Unassembled WGS sequence"/>
</dbReference>
<feature type="transmembrane region" description="Helical" evidence="2">
    <location>
        <begin position="109"/>
        <end position="128"/>
    </location>
</feature>
<gene>
    <name evidence="3" type="ORF">RM425_09500</name>
</gene>
<keyword evidence="2" id="KW-1133">Transmembrane helix</keyword>
<keyword evidence="2" id="KW-0812">Transmembrane</keyword>
<accession>A0ABU2K7G6</accession>
<comment type="caution">
    <text evidence="3">The sequence shown here is derived from an EMBL/GenBank/DDBJ whole genome shotgun (WGS) entry which is preliminary data.</text>
</comment>
<keyword evidence="2" id="KW-0472">Membrane</keyword>
<name>A0ABU2K7G6_9ACTN</name>
<proteinExistence type="predicted"/>
<dbReference type="EMBL" id="JAVREI010000005">
    <property type="protein sequence ID" value="MDT0276134.1"/>
    <property type="molecule type" value="Genomic_DNA"/>
</dbReference>
<protein>
    <submittedName>
        <fullName evidence="3">Uncharacterized protein</fullName>
    </submittedName>
</protein>
<feature type="coiled-coil region" evidence="1">
    <location>
        <begin position="206"/>
        <end position="233"/>
    </location>
</feature>